<gene>
    <name evidence="4" type="ORF">AK830_g9977</name>
</gene>
<feature type="transmembrane region" description="Helical" evidence="3">
    <location>
        <begin position="201"/>
        <end position="222"/>
    </location>
</feature>
<dbReference type="STRING" id="78410.A0A0P7B886"/>
<keyword evidence="1" id="KW-0175">Coiled coil</keyword>
<dbReference type="Proteomes" id="UP000050424">
    <property type="component" value="Unassembled WGS sequence"/>
</dbReference>
<feature type="compositionally biased region" description="Polar residues" evidence="2">
    <location>
        <begin position="66"/>
        <end position="80"/>
    </location>
</feature>
<feature type="compositionally biased region" description="Polar residues" evidence="2">
    <location>
        <begin position="894"/>
        <end position="912"/>
    </location>
</feature>
<feature type="region of interest" description="Disordered" evidence="2">
    <location>
        <begin position="340"/>
        <end position="393"/>
    </location>
</feature>
<reference evidence="4 5" key="1">
    <citation type="submission" date="2015-09" db="EMBL/GenBank/DDBJ databases">
        <title>Draft genome of a European isolate of the apple canker pathogen Neonectria ditissima.</title>
        <authorList>
            <person name="Gomez-Cortecero A."/>
            <person name="Harrison R.J."/>
            <person name="Armitage A.D."/>
        </authorList>
    </citation>
    <scope>NUCLEOTIDE SEQUENCE [LARGE SCALE GENOMIC DNA]</scope>
    <source>
        <strain evidence="4 5">R09/05</strain>
    </source>
</reference>
<keyword evidence="3" id="KW-0812">Transmembrane</keyword>
<feature type="compositionally biased region" description="Low complexity" evidence="2">
    <location>
        <begin position="89"/>
        <end position="100"/>
    </location>
</feature>
<feature type="region of interest" description="Disordered" evidence="2">
    <location>
        <begin position="1"/>
        <end position="107"/>
    </location>
</feature>
<sequence length="953" mass="104649">MPRAPSSGKRQQGAASHRDTRHENGLVGPARRSSDKKGSAQLDGPARRSDGVAGAAGSSMPANGLANGSKQSLDNSSADSRPNDDSLRRSSLTSETSSESCTSNMGANGTVEVAHRQIDVNALKNSDVHRDSGPFDLATTVLKSLPMQDTLAILIILMHVPPLSLSAIYTVFTFLTFVPPVTTSSGMNINLAEIFDGNSTMPSLVTILCMDFFFLLIWLFLWGPIQDAILDFAKPVIAITLGGGTSTRDGTSRGLTTCFMWVLGHHLLLGTRAHWGRVVRHIPEHWRLPSVLNSPLQPTTTTYDKRSAYGWVKSVLAIHILTQGIVRYIREWYLRREKANASTGVSDPEAGKPPSVSGDTTNDAGFATPDTEVSFQPAQGPPTSKKRRKQSTQVRLQQPLWAALASTKIVMVKEYELSHAASESAGSNATDIHNLGNAPFNNQPSQIWISYIGSDEVCFSTSHFMESDDDSSQLQPNGHAPRPSGIDTSKPFYVRVNNAFWQPTRIFPVDDSAEDSEQGARWTGDIYGLRPASKYVCEFVDTRTDEILFSTSIRTIQETLREADGASAALPNGQRSLRPDSPATTLKTSIAAAEARLADEKSRLKTLRKEWKSRTNALKKDNELADNQLASAGNHDEKYKQKIRQQETQKAQSDRETRQVAEQLKNFDSSPELADRKKRVEKLCSSEKKVFDTAQKGFKEHKSGLEKEVKVKEVEKSNLNTRRNKIATRIAKVENELANITDANTRGLDEAERRNQERAVWQDHVAGIEGNYNERLAQVRATNAARGEHIRNAQMQLQSFHDYMNSANGMPFEMAAQPDSGHPPQLGPPFQPTTSGPWNPVSTNLSHYSSGMWQHSGDMLPSVSAPSLPVMSMWQQPATTGHQFEPRVTRSRGRSSSMLSTVSGFTQSSGEELSSPPDPHSVRYIWENYNQRHGSGGSSGSRSGSSGDPTSPR</sequence>
<keyword evidence="5" id="KW-1185">Reference proteome</keyword>
<evidence type="ECO:0008006" key="6">
    <source>
        <dbReference type="Google" id="ProtNLM"/>
    </source>
</evidence>
<feature type="region of interest" description="Disordered" evidence="2">
    <location>
        <begin position="465"/>
        <end position="488"/>
    </location>
</feature>
<feature type="coiled-coil region" evidence="1">
    <location>
        <begin position="702"/>
        <end position="743"/>
    </location>
</feature>
<dbReference type="AlphaFoldDB" id="A0A0P7B886"/>
<feature type="compositionally biased region" description="Basic and acidic residues" evidence="2">
    <location>
        <begin position="634"/>
        <end position="658"/>
    </location>
</feature>
<evidence type="ECO:0000313" key="4">
    <source>
        <dbReference type="EMBL" id="KPM36619.1"/>
    </source>
</evidence>
<dbReference type="OrthoDB" id="4158994at2759"/>
<accession>A0A0P7B886</accession>
<keyword evidence="3" id="KW-0472">Membrane</keyword>
<feature type="region of interest" description="Disordered" evidence="2">
    <location>
        <begin position="877"/>
        <end position="953"/>
    </location>
</feature>
<feature type="region of interest" description="Disordered" evidence="2">
    <location>
        <begin position="565"/>
        <end position="584"/>
    </location>
</feature>
<evidence type="ECO:0000256" key="1">
    <source>
        <dbReference type="SAM" id="Coils"/>
    </source>
</evidence>
<feature type="region of interest" description="Disordered" evidence="2">
    <location>
        <begin position="630"/>
        <end position="658"/>
    </location>
</feature>
<evidence type="ECO:0000256" key="3">
    <source>
        <dbReference type="SAM" id="Phobius"/>
    </source>
</evidence>
<evidence type="ECO:0000256" key="2">
    <source>
        <dbReference type="SAM" id="MobiDB-lite"/>
    </source>
</evidence>
<protein>
    <recommendedName>
        <fullName evidence="6">Ubiquitination network signaling protein acrB</fullName>
    </recommendedName>
</protein>
<comment type="caution">
    <text evidence="4">The sequence shown here is derived from an EMBL/GenBank/DDBJ whole genome shotgun (WGS) entry which is preliminary data.</text>
</comment>
<organism evidence="4 5">
    <name type="scientific">Neonectria ditissima</name>
    <dbReference type="NCBI Taxonomy" id="78410"/>
    <lineage>
        <taxon>Eukaryota</taxon>
        <taxon>Fungi</taxon>
        <taxon>Dikarya</taxon>
        <taxon>Ascomycota</taxon>
        <taxon>Pezizomycotina</taxon>
        <taxon>Sordariomycetes</taxon>
        <taxon>Hypocreomycetidae</taxon>
        <taxon>Hypocreales</taxon>
        <taxon>Nectriaceae</taxon>
        <taxon>Neonectria</taxon>
    </lineage>
</organism>
<name>A0A0P7B886_9HYPO</name>
<evidence type="ECO:0000313" key="5">
    <source>
        <dbReference type="Proteomes" id="UP000050424"/>
    </source>
</evidence>
<proteinExistence type="predicted"/>
<keyword evidence="3" id="KW-1133">Transmembrane helix</keyword>
<feature type="transmembrane region" description="Helical" evidence="3">
    <location>
        <begin position="151"/>
        <end position="181"/>
    </location>
</feature>
<dbReference type="EMBL" id="LKCW01000197">
    <property type="protein sequence ID" value="KPM36619.1"/>
    <property type="molecule type" value="Genomic_DNA"/>
</dbReference>